<dbReference type="InterPro" id="IPR002577">
    <property type="entry name" value="HTH_HxlR"/>
</dbReference>
<accession>A0ABY7MK46</accession>
<evidence type="ECO:0000256" key="1">
    <source>
        <dbReference type="ARBA" id="ARBA00023015"/>
    </source>
</evidence>
<organism evidence="5 6">
    <name type="scientific">Bradyrhizobium xenonodulans</name>
    <dbReference type="NCBI Taxonomy" id="2736875"/>
    <lineage>
        <taxon>Bacteria</taxon>
        <taxon>Pseudomonadati</taxon>
        <taxon>Pseudomonadota</taxon>
        <taxon>Alphaproteobacteria</taxon>
        <taxon>Hyphomicrobiales</taxon>
        <taxon>Nitrobacteraceae</taxon>
        <taxon>Bradyrhizobium</taxon>
    </lineage>
</organism>
<dbReference type="InterPro" id="IPR036390">
    <property type="entry name" value="WH_DNA-bd_sf"/>
</dbReference>
<protein>
    <submittedName>
        <fullName evidence="5">Helix-turn-helix transcriptional regulator</fullName>
    </submittedName>
</protein>
<proteinExistence type="predicted"/>
<keyword evidence="6" id="KW-1185">Reference proteome</keyword>
<evidence type="ECO:0000313" key="5">
    <source>
        <dbReference type="EMBL" id="WBL78763.1"/>
    </source>
</evidence>
<dbReference type="PROSITE" id="PS51118">
    <property type="entry name" value="HTH_HXLR"/>
    <property type="match status" value="1"/>
</dbReference>
<dbReference type="RefSeq" id="WP_270164034.1">
    <property type="nucleotide sequence ID" value="NZ_CP089391.1"/>
</dbReference>
<keyword evidence="1" id="KW-0805">Transcription regulation</keyword>
<dbReference type="Proteomes" id="UP001179614">
    <property type="component" value="Chromosome"/>
</dbReference>
<dbReference type="InterPro" id="IPR036388">
    <property type="entry name" value="WH-like_DNA-bd_sf"/>
</dbReference>
<evidence type="ECO:0000256" key="2">
    <source>
        <dbReference type="ARBA" id="ARBA00023125"/>
    </source>
</evidence>
<dbReference type="EMBL" id="CP089391">
    <property type="protein sequence ID" value="WBL78763.1"/>
    <property type="molecule type" value="Genomic_DNA"/>
</dbReference>
<evidence type="ECO:0000259" key="4">
    <source>
        <dbReference type="PROSITE" id="PS51118"/>
    </source>
</evidence>
<reference evidence="5" key="1">
    <citation type="submission" date="2021-12" db="EMBL/GenBank/DDBJ databases">
        <title>Bradyrhizobium xenonodulans sp. nov.</title>
        <authorList>
            <person name="Claassens R."/>
            <person name="Venter S.N."/>
            <person name="Beukes C.W."/>
            <person name="Stepkowski T."/>
            <person name="Steenkamp E.T."/>
        </authorList>
    </citation>
    <scope>NUCLEOTIDE SEQUENCE</scope>
    <source>
        <strain evidence="5">14AB</strain>
    </source>
</reference>
<name>A0ABY7MK46_9BRAD</name>
<gene>
    <name evidence="5" type="ORF">I3J27_38515</name>
</gene>
<evidence type="ECO:0000256" key="3">
    <source>
        <dbReference type="ARBA" id="ARBA00023163"/>
    </source>
</evidence>
<keyword evidence="3" id="KW-0804">Transcription</keyword>
<sequence length="126" mass="13841">MAKVSAKALPARACPVAAFQKMISGKYKLRIVWDLKDGPRRYGEIRSGLLRGTSGSAEITPRVLSRELKALTQSGLIDRKDFGEVPPKVEYRLTRKGKSFVPVVAAIREWGERNLSETAALADAAE</sequence>
<keyword evidence="2" id="KW-0238">DNA-binding</keyword>
<dbReference type="SUPFAM" id="SSF46785">
    <property type="entry name" value="Winged helix' DNA-binding domain"/>
    <property type="match status" value="1"/>
</dbReference>
<dbReference type="Pfam" id="PF01638">
    <property type="entry name" value="HxlR"/>
    <property type="match status" value="1"/>
</dbReference>
<feature type="domain" description="HTH hxlR-type" evidence="4">
    <location>
        <begin position="14"/>
        <end position="119"/>
    </location>
</feature>
<dbReference type="Gene3D" id="1.10.10.10">
    <property type="entry name" value="Winged helix-like DNA-binding domain superfamily/Winged helix DNA-binding domain"/>
    <property type="match status" value="1"/>
</dbReference>
<dbReference type="PANTHER" id="PTHR33204">
    <property type="entry name" value="TRANSCRIPTIONAL REGULATOR, MARR FAMILY"/>
    <property type="match status" value="1"/>
</dbReference>
<evidence type="ECO:0000313" key="6">
    <source>
        <dbReference type="Proteomes" id="UP001179614"/>
    </source>
</evidence>